<keyword evidence="8" id="KW-0862">Zinc</keyword>
<dbReference type="SUPFAM" id="SSF102198">
    <property type="entry name" value="Putative cyclase"/>
    <property type="match status" value="1"/>
</dbReference>
<evidence type="ECO:0000256" key="11">
    <source>
        <dbReference type="ARBA" id="ARBA00060547"/>
    </source>
</evidence>
<dbReference type="GO" id="GO:0019441">
    <property type="term" value="P:L-tryptophan catabolic process to kynurenine"/>
    <property type="evidence" value="ECO:0007669"/>
    <property type="project" value="InterPro"/>
</dbReference>
<protein>
    <recommendedName>
        <fullName evidence="5">Kynurenine formamidase</fullName>
        <ecNumber evidence="4">3.5.1.9</ecNumber>
    </recommendedName>
</protein>
<evidence type="ECO:0000256" key="3">
    <source>
        <dbReference type="ARBA" id="ARBA00011738"/>
    </source>
</evidence>
<dbReference type="OrthoDB" id="9796085at2"/>
<dbReference type="GO" id="GO:0046872">
    <property type="term" value="F:metal ion binding"/>
    <property type="evidence" value="ECO:0007669"/>
    <property type="project" value="UniProtKB-KW"/>
</dbReference>
<dbReference type="InterPro" id="IPR007325">
    <property type="entry name" value="KFase/CYL"/>
</dbReference>
<dbReference type="FunFam" id="3.50.30.50:FF:000001">
    <property type="entry name" value="Kynurenine formamidase"/>
    <property type="match status" value="1"/>
</dbReference>
<dbReference type="GO" id="GO:0004061">
    <property type="term" value="F:arylformamidase activity"/>
    <property type="evidence" value="ECO:0007669"/>
    <property type="project" value="UniProtKB-EC"/>
</dbReference>
<dbReference type="KEGG" id="gfe:Gferi_15345"/>
<keyword evidence="7" id="KW-0378">Hydrolase</keyword>
<accession>A0A1D8GIU2</accession>
<comment type="catalytic activity">
    <reaction evidence="10">
        <text>N-formyl-L-kynurenine + H2O = L-kynurenine + formate + H(+)</text>
        <dbReference type="Rhea" id="RHEA:13009"/>
        <dbReference type="ChEBI" id="CHEBI:15377"/>
        <dbReference type="ChEBI" id="CHEBI:15378"/>
        <dbReference type="ChEBI" id="CHEBI:15740"/>
        <dbReference type="ChEBI" id="CHEBI:57959"/>
        <dbReference type="ChEBI" id="CHEBI:58629"/>
        <dbReference type="EC" id="3.5.1.9"/>
    </reaction>
</comment>
<gene>
    <name evidence="12" type="ORF">Gferi_15345</name>
</gene>
<name>A0A1D8GIU2_9FIRM</name>
<evidence type="ECO:0000313" key="12">
    <source>
        <dbReference type="EMBL" id="AOT70808.1"/>
    </source>
</evidence>
<keyword evidence="6" id="KW-0479">Metal-binding</keyword>
<evidence type="ECO:0000256" key="7">
    <source>
        <dbReference type="ARBA" id="ARBA00022801"/>
    </source>
</evidence>
<dbReference type="Gene3D" id="3.50.30.50">
    <property type="entry name" value="Putative cyclase"/>
    <property type="match status" value="1"/>
</dbReference>
<evidence type="ECO:0000256" key="2">
    <source>
        <dbReference type="ARBA" id="ARBA00002204"/>
    </source>
</evidence>
<evidence type="ECO:0000256" key="8">
    <source>
        <dbReference type="ARBA" id="ARBA00022833"/>
    </source>
</evidence>
<dbReference type="InterPro" id="IPR037175">
    <property type="entry name" value="KFase_sf"/>
</dbReference>
<evidence type="ECO:0000256" key="1">
    <source>
        <dbReference type="ARBA" id="ARBA00001947"/>
    </source>
</evidence>
<dbReference type="AlphaFoldDB" id="A0A1D8GIU2"/>
<sequence>MKIYDISMPIHSAMTVYKNKEEKRPKLEIIRDYETSSAFESKISLEMHTGTHLDMPLHMLEGGKTIEALDLEKVIRPCKVFDFTALSEKISKPDLEKKQIEIGDFLLFKTKNSYQQDFDFEFVYLDELGASYLKEKKVVGVGIDALGIERAQSNHVTHKILLGAEVIILEGLRLAKIQEGEYFLIAPPLFIPEAEAAPVRALLLENF</sequence>
<organism evidence="12 13">
    <name type="scientific">Geosporobacter ferrireducens</name>
    <dbReference type="NCBI Taxonomy" id="1424294"/>
    <lineage>
        <taxon>Bacteria</taxon>
        <taxon>Bacillati</taxon>
        <taxon>Bacillota</taxon>
        <taxon>Clostridia</taxon>
        <taxon>Peptostreptococcales</taxon>
        <taxon>Thermotaleaceae</taxon>
        <taxon>Geosporobacter</taxon>
    </lineage>
</organism>
<keyword evidence="13" id="KW-1185">Reference proteome</keyword>
<evidence type="ECO:0000256" key="5">
    <source>
        <dbReference type="ARBA" id="ARBA00014889"/>
    </source>
</evidence>
<dbReference type="Pfam" id="PF04199">
    <property type="entry name" value="Cyclase"/>
    <property type="match status" value="1"/>
</dbReference>
<dbReference type="EC" id="3.5.1.9" evidence="4"/>
<evidence type="ECO:0000256" key="10">
    <source>
        <dbReference type="ARBA" id="ARBA00048496"/>
    </source>
</evidence>
<dbReference type="PANTHER" id="PTHR31118:SF32">
    <property type="entry name" value="KYNURENINE FORMAMIDASE"/>
    <property type="match status" value="1"/>
</dbReference>
<comment type="pathway">
    <text evidence="11">Amino-acid degradation; L-tryptophan degradation via kynurenine pathway; L-kynurenine from L-tryptophan: step 2/2.</text>
</comment>
<dbReference type="EMBL" id="CP017269">
    <property type="protein sequence ID" value="AOT70808.1"/>
    <property type="molecule type" value="Genomic_DNA"/>
</dbReference>
<comment type="subunit">
    <text evidence="3">Homodimer.</text>
</comment>
<reference evidence="12 13" key="1">
    <citation type="submission" date="2016-09" db="EMBL/GenBank/DDBJ databases">
        <title>Genomic analysis reveals versatility of anaerobic energy metabolism of Geosporobacter ferrireducens IRF9 of phylum Firmicutes.</title>
        <authorList>
            <person name="Kim S.-J."/>
        </authorList>
    </citation>
    <scope>NUCLEOTIDE SEQUENCE [LARGE SCALE GENOMIC DNA]</scope>
    <source>
        <strain evidence="12 13">IRF9</strain>
    </source>
</reference>
<dbReference type="RefSeq" id="WP_069977979.1">
    <property type="nucleotide sequence ID" value="NZ_CP017269.1"/>
</dbReference>
<evidence type="ECO:0000256" key="6">
    <source>
        <dbReference type="ARBA" id="ARBA00022723"/>
    </source>
</evidence>
<dbReference type="STRING" id="1424294.Gferi_15345"/>
<evidence type="ECO:0000256" key="4">
    <source>
        <dbReference type="ARBA" id="ARBA00012930"/>
    </source>
</evidence>
<comment type="function">
    <text evidence="2">Catalyzes the hydrolysis of N-formyl-L-kynurenine to L-kynurenine, the second step in the kynurenine pathway of tryptophan degradation.</text>
</comment>
<keyword evidence="9" id="KW-0823">Tryptophan catabolism</keyword>
<dbReference type="PANTHER" id="PTHR31118">
    <property type="entry name" value="CYCLASE-LIKE PROTEIN 2"/>
    <property type="match status" value="1"/>
</dbReference>
<evidence type="ECO:0000256" key="9">
    <source>
        <dbReference type="ARBA" id="ARBA00023079"/>
    </source>
</evidence>
<proteinExistence type="predicted"/>
<dbReference type="Proteomes" id="UP000095743">
    <property type="component" value="Chromosome"/>
</dbReference>
<comment type="cofactor">
    <cofactor evidence="1">
        <name>Zn(2+)</name>
        <dbReference type="ChEBI" id="CHEBI:29105"/>
    </cofactor>
</comment>
<evidence type="ECO:0000313" key="13">
    <source>
        <dbReference type="Proteomes" id="UP000095743"/>
    </source>
</evidence>